<organism evidence="1 2">
    <name type="scientific">Ceratitis capitata</name>
    <name type="common">Mediterranean fruit fly</name>
    <name type="synonym">Tephritis capitata</name>
    <dbReference type="NCBI Taxonomy" id="7213"/>
    <lineage>
        <taxon>Eukaryota</taxon>
        <taxon>Metazoa</taxon>
        <taxon>Ecdysozoa</taxon>
        <taxon>Arthropoda</taxon>
        <taxon>Hexapoda</taxon>
        <taxon>Insecta</taxon>
        <taxon>Pterygota</taxon>
        <taxon>Neoptera</taxon>
        <taxon>Endopterygota</taxon>
        <taxon>Diptera</taxon>
        <taxon>Brachycera</taxon>
        <taxon>Muscomorpha</taxon>
        <taxon>Tephritoidea</taxon>
        <taxon>Tephritidae</taxon>
        <taxon>Ceratitis</taxon>
        <taxon>Ceratitis</taxon>
    </lineage>
</organism>
<comment type="caution">
    <text evidence="1">The sequence shown here is derived from an EMBL/GenBank/DDBJ whole genome shotgun (WGS) entry which is preliminary data.</text>
</comment>
<evidence type="ECO:0000313" key="1">
    <source>
        <dbReference type="EMBL" id="CAD7012497.1"/>
    </source>
</evidence>
<keyword evidence="2" id="KW-1185">Reference proteome</keyword>
<gene>
    <name evidence="1" type="ORF">CCAP1982_LOCUS20581</name>
</gene>
<reference evidence="1" key="1">
    <citation type="submission" date="2020-11" db="EMBL/GenBank/DDBJ databases">
        <authorList>
            <person name="Whitehead M."/>
        </authorList>
    </citation>
    <scope>NUCLEOTIDE SEQUENCE</scope>
    <source>
        <strain evidence="1">EGII</strain>
    </source>
</reference>
<name>A0A811VB67_CERCA</name>
<protein>
    <submittedName>
        <fullName evidence="1">(Mediterranean fruit fly) hypothetical protein</fullName>
    </submittedName>
</protein>
<dbReference type="EMBL" id="CAJHJT010000056">
    <property type="protein sequence ID" value="CAD7012497.1"/>
    <property type="molecule type" value="Genomic_DNA"/>
</dbReference>
<dbReference type="Proteomes" id="UP000606786">
    <property type="component" value="Unassembled WGS sequence"/>
</dbReference>
<proteinExistence type="predicted"/>
<sequence length="167" mass="18526">MTLKIQLRLAAVITRVLRRKINNHIKTHHGTHVLQQQQQYSYSSRQNKAAETLSQRTLRAALKFLASFISCCRFVSTCRICTVLHTAAAGAPSSLELLIPTPFIYLAGVTCSASDQYNKAMNCALPPTRRALKQAETINKTSQPTRQSAIKHHLSLLRGIIATTSKV</sequence>
<dbReference type="AlphaFoldDB" id="A0A811VB67"/>
<evidence type="ECO:0000313" key="2">
    <source>
        <dbReference type="Proteomes" id="UP000606786"/>
    </source>
</evidence>
<accession>A0A811VB67</accession>